<keyword evidence="1" id="KW-0812">Transmembrane</keyword>
<evidence type="ECO:0000313" key="3">
    <source>
        <dbReference type="Proteomes" id="UP001180087"/>
    </source>
</evidence>
<dbReference type="PIRSF" id="PIRSF021383">
    <property type="entry name" value="YunB"/>
    <property type="match status" value="1"/>
</dbReference>
<evidence type="ECO:0000256" key="1">
    <source>
        <dbReference type="SAM" id="Phobius"/>
    </source>
</evidence>
<sequence>MAFRKRFRKKRTPPAPKAIFACTFICFIILVLLSFWLVDRGIKPTLIDIAEIKTDEFATRAINAAVEFTEDVEFDNLIEEKYDHNGEVTSTSWNSAAINRILRTSTDRVEYYLHNMNKGATIDTEDPNLKPEDYGNTASDLAQRDPTVVEIPIGQATGNSVLANLGPKIPVHFEIVGNIKTDVIHEVEEFGINSALYKLYISVNVNVQIVMPFSSSVSEVETKIFITSGIVNGKVPEFYSGNGEGPSISLPKDSLKKD</sequence>
<protein>
    <submittedName>
        <fullName evidence="2">Sporulation protein YunB</fullName>
    </submittedName>
</protein>
<keyword evidence="3" id="KW-1185">Reference proteome</keyword>
<evidence type="ECO:0000313" key="2">
    <source>
        <dbReference type="EMBL" id="WLV23888.1"/>
    </source>
</evidence>
<dbReference type="Proteomes" id="UP001180087">
    <property type="component" value="Chromosome"/>
</dbReference>
<accession>A0ABY9KSU7</accession>
<dbReference type="NCBIfam" id="TIGR02832">
    <property type="entry name" value="spo_yunB"/>
    <property type="match status" value="1"/>
</dbReference>
<dbReference type="EMBL" id="CP129113">
    <property type="protein sequence ID" value="WLV23888.1"/>
    <property type="molecule type" value="Genomic_DNA"/>
</dbReference>
<proteinExistence type="predicted"/>
<dbReference type="RefSeq" id="WP_348026358.1">
    <property type="nucleotide sequence ID" value="NZ_CP129113.1"/>
</dbReference>
<keyword evidence="1" id="KW-0472">Membrane</keyword>
<feature type="transmembrane region" description="Helical" evidence="1">
    <location>
        <begin position="20"/>
        <end position="38"/>
    </location>
</feature>
<gene>
    <name evidence="2" type="primary">yunB</name>
    <name evidence="2" type="ORF">QR721_09605</name>
</gene>
<organism evidence="2 3">
    <name type="scientific">Aciduricibacillus chroicocephali</name>
    <dbReference type="NCBI Taxonomy" id="3054939"/>
    <lineage>
        <taxon>Bacteria</taxon>
        <taxon>Bacillati</taxon>
        <taxon>Bacillota</taxon>
        <taxon>Bacilli</taxon>
        <taxon>Bacillales</taxon>
        <taxon>Bacillaceae</taxon>
        <taxon>Aciduricibacillus</taxon>
    </lineage>
</organism>
<keyword evidence="1" id="KW-1133">Transmembrane helix</keyword>
<name>A0ABY9KSU7_9BACI</name>
<reference evidence="2" key="1">
    <citation type="submission" date="2023-06" db="EMBL/GenBank/DDBJ databases">
        <title>A Treasure from Seagulls: Isolation and Description of Aciduricobacillus qingdaonensis gen. nov., sp. nov., a Rare Obligately Uric Acid-utilizing Member in the Family Bacillaceae.</title>
        <authorList>
            <person name="Liu W."/>
            <person name="Wang B."/>
        </authorList>
    </citation>
    <scope>NUCLEOTIDE SEQUENCE</scope>
    <source>
        <strain evidence="2">44XB</strain>
    </source>
</reference>
<dbReference type="Pfam" id="PF09560">
    <property type="entry name" value="Spore_YunB"/>
    <property type="match status" value="1"/>
</dbReference>
<dbReference type="InterPro" id="IPR014197">
    <property type="entry name" value="Sporulation_prot_YunB"/>
</dbReference>